<evidence type="ECO:0000256" key="11">
    <source>
        <dbReference type="RuleBase" id="RU000488"/>
    </source>
</evidence>
<dbReference type="Pfam" id="PF00153">
    <property type="entry name" value="Mito_carr"/>
    <property type="match status" value="3"/>
</dbReference>
<feature type="repeat" description="Solcar" evidence="10">
    <location>
        <begin position="116"/>
        <end position="200"/>
    </location>
</feature>
<feature type="repeat" description="Solcar" evidence="10">
    <location>
        <begin position="17"/>
        <end position="102"/>
    </location>
</feature>
<evidence type="ECO:0000256" key="10">
    <source>
        <dbReference type="PROSITE-ProRule" id="PRU00282"/>
    </source>
</evidence>
<keyword evidence="8" id="KW-0496">Mitochondrion</keyword>
<evidence type="ECO:0000256" key="6">
    <source>
        <dbReference type="ARBA" id="ARBA00022792"/>
    </source>
</evidence>
<evidence type="ECO:0000313" key="12">
    <source>
        <dbReference type="EMBL" id="TDZ37083.1"/>
    </source>
</evidence>
<comment type="caution">
    <text evidence="12">The sequence shown here is derived from an EMBL/GenBank/DDBJ whole genome shotgun (WGS) entry which is preliminary data.</text>
</comment>
<evidence type="ECO:0000256" key="3">
    <source>
        <dbReference type="ARBA" id="ARBA00022448"/>
    </source>
</evidence>
<dbReference type="SUPFAM" id="SSF103506">
    <property type="entry name" value="Mitochondrial carrier"/>
    <property type="match status" value="1"/>
</dbReference>
<dbReference type="Gene3D" id="1.50.40.10">
    <property type="entry name" value="Mitochondrial carrier domain"/>
    <property type="match status" value="2"/>
</dbReference>
<sequence>MAAAKSQQSDLPTFSPLDYAKFFGAGALAATSTHGAATPIDVVKTRIQVDDAMKGLNMVSAGRTIVAKEGASALLTGFGPTAVGYLVQGGGKFAGYEFFKKQFITLAGGPEKAVDRRTAIYLGASATAEFFADILLCPLEATRIRLVSQRGFASGLGSGFMRLAREEGFKGFYSGFVPLLFKQVPYAVGQFSVHEAAVEVIYRAMGPERKAKMTQLQSTGVELASGVVAGVAAAVLSHPADTLLSAINKGAGDPKQGATSRMFQLAKEFGPKRLLLTGLGPRIFMTCGLVAGQFVIYAQCKALVGAPAAANEKASGFCNIGVNAFCTNFQVPACRDGKAATFNAAATSANEAACKGKKNNDSCTQTFTCP</sequence>
<dbReference type="InterPro" id="IPR044677">
    <property type="entry name" value="SLC25A3/Pic2/Mir1-like"/>
</dbReference>
<dbReference type="Proteomes" id="UP000295703">
    <property type="component" value="Unassembled WGS sequence"/>
</dbReference>
<gene>
    <name evidence="12" type="primary">MIR1-0</name>
    <name evidence="12" type="ORF">CTRI78_v011177</name>
</gene>
<reference evidence="12 13" key="1">
    <citation type="submission" date="2018-12" db="EMBL/GenBank/DDBJ databases">
        <title>Genome sequence and assembly of Colletotrichum trifolii.</title>
        <authorList>
            <person name="Gan P."/>
            <person name="Shirasu K."/>
        </authorList>
    </citation>
    <scope>NUCLEOTIDE SEQUENCE [LARGE SCALE GENOMIC DNA]</scope>
    <source>
        <strain evidence="12 13">543-2</strain>
    </source>
</reference>
<name>A0A4R8QRU1_COLTR</name>
<proteinExistence type="inferred from homology"/>
<keyword evidence="7" id="KW-1133">Transmembrane helix</keyword>
<organism evidence="12 13">
    <name type="scientific">Colletotrichum trifolii</name>
    <dbReference type="NCBI Taxonomy" id="5466"/>
    <lineage>
        <taxon>Eukaryota</taxon>
        <taxon>Fungi</taxon>
        <taxon>Dikarya</taxon>
        <taxon>Ascomycota</taxon>
        <taxon>Pezizomycotina</taxon>
        <taxon>Sordariomycetes</taxon>
        <taxon>Hypocreomycetidae</taxon>
        <taxon>Glomerellales</taxon>
        <taxon>Glomerellaceae</taxon>
        <taxon>Colletotrichum</taxon>
        <taxon>Colletotrichum orbiculare species complex</taxon>
    </lineage>
</organism>
<evidence type="ECO:0000256" key="2">
    <source>
        <dbReference type="ARBA" id="ARBA00006375"/>
    </source>
</evidence>
<evidence type="ECO:0000256" key="4">
    <source>
        <dbReference type="ARBA" id="ARBA00022692"/>
    </source>
</evidence>
<evidence type="ECO:0000256" key="8">
    <source>
        <dbReference type="ARBA" id="ARBA00023128"/>
    </source>
</evidence>
<dbReference type="InterPro" id="IPR018108">
    <property type="entry name" value="MCP_transmembrane"/>
</dbReference>
<keyword evidence="4 10" id="KW-0812">Transmembrane</keyword>
<comment type="similarity">
    <text evidence="2 11">Belongs to the mitochondrial carrier (TC 2.A.29) family.</text>
</comment>
<evidence type="ECO:0000256" key="1">
    <source>
        <dbReference type="ARBA" id="ARBA00004448"/>
    </source>
</evidence>
<comment type="subcellular location">
    <subcellularLocation>
        <location evidence="1">Mitochondrion inner membrane</location>
        <topology evidence="1">Multi-pass membrane protein</topology>
    </subcellularLocation>
</comment>
<protein>
    <submittedName>
        <fullName evidence="12">Mitochondrial phosphate carrier protein</fullName>
    </submittedName>
</protein>
<dbReference type="InterPro" id="IPR023395">
    <property type="entry name" value="MCP_dom_sf"/>
</dbReference>
<dbReference type="PANTHER" id="PTHR45671">
    <property type="entry name" value="SOLUTE CARRIER FAMILY 25 (MITOCHONDRIAL CARRIER PHOSPHATE CARRIER), MEMBER 3, LIKE-RELATED-RELATED"/>
    <property type="match status" value="1"/>
</dbReference>
<dbReference type="GO" id="GO:1990547">
    <property type="term" value="P:mitochondrial phosphate ion transmembrane transport"/>
    <property type="evidence" value="ECO:0007669"/>
    <property type="project" value="InterPro"/>
</dbReference>
<dbReference type="PANTHER" id="PTHR45671:SF15">
    <property type="entry name" value="MIR1-PHOSPHATE TRANSPORTER OF THE MITOCHONDRIAL CARRIER (MCF) FAMILY"/>
    <property type="match status" value="1"/>
</dbReference>
<dbReference type="AlphaFoldDB" id="A0A4R8QRU1"/>
<dbReference type="GO" id="GO:0005315">
    <property type="term" value="F:phosphate transmembrane transporter activity"/>
    <property type="evidence" value="ECO:0007669"/>
    <property type="project" value="InterPro"/>
</dbReference>
<keyword evidence="9 10" id="KW-0472">Membrane</keyword>
<evidence type="ECO:0000256" key="9">
    <source>
        <dbReference type="ARBA" id="ARBA00023136"/>
    </source>
</evidence>
<keyword evidence="13" id="KW-1185">Reference proteome</keyword>
<evidence type="ECO:0000256" key="5">
    <source>
        <dbReference type="ARBA" id="ARBA00022737"/>
    </source>
</evidence>
<evidence type="ECO:0000313" key="13">
    <source>
        <dbReference type="Proteomes" id="UP000295703"/>
    </source>
</evidence>
<keyword evidence="6" id="KW-0999">Mitochondrion inner membrane</keyword>
<dbReference type="EMBL" id="RYZW01000242">
    <property type="protein sequence ID" value="TDZ37083.1"/>
    <property type="molecule type" value="Genomic_DNA"/>
</dbReference>
<dbReference type="STRING" id="5466.A0A4R8QRU1"/>
<dbReference type="PROSITE" id="PS50920">
    <property type="entry name" value="SOLCAR"/>
    <property type="match status" value="2"/>
</dbReference>
<accession>A0A4R8QRU1</accession>
<dbReference type="GO" id="GO:0005743">
    <property type="term" value="C:mitochondrial inner membrane"/>
    <property type="evidence" value="ECO:0007669"/>
    <property type="project" value="UniProtKB-SubCell"/>
</dbReference>
<keyword evidence="3 11" id="KW-0813">Transport</keyword>
<evidence type="ECO:0000256" key="7">
    <source>
        <dbReference type="ARBA" id="ARBA00022989"/>
    </source>
</evidence>
<keyword evidence="5" id="KW-0677">Repeat</keyword>